<protein>
    <submittedName>
        <fullName evidence="9">Undecaprenyl-phosphate alpha-N-acetylglucosaminyl 1-phosphate transferase</fullName>
    </submittedName>
</protein>
<dbReference type="GO" id="GO:0046872">
    <property type="term" value="F:metal ion binding"/>
    <property type="evidence" value="ECO:0007669"/>
    <property type="project" value="UniProtKB-KW"/>
</dbReference>
<gene>
    <name evidence="9" type="ORF">GIS00_06765</name>
</gene>
<evidence type="ECO:0000256" key="5">
    <source>
        <dbReference type="ARBA" id="ARBA00022989"/>
    </source>
</evidence>
<keyword evidence="6 8" id="KW-0472">Membrane</keyword>
<dbReference type="GO" id="GO:0005886">
    <property type="term" value="C:plasma membrane"/>
    <property type="evidence" value="ECO:0007669"/>
    <property type="project" value="UniProtKB-SubCell"/>
</dbReference>
<dbReference type="InterPro" id="IPR018480">
    <property type="entry name" value="PNAcMuramoyl-5peptid_Trfase_CS"/>
</dbReference>
<feature type="transmembrane region" description="Helical" evidence="8">
    <location>
        <begin position="55"/>
        <end position="75"/>
    </location>
</feature>
<reference evidence="9 10" key="1">
    <citation type="submission" date="2019-11" db="EMBL/GenBank/DDBJ databases">
        <authorList>
            <person name="Jiang L.-Q."/>
        </authorList>
    </citation>
    <scope>NUCLEOTIDE SEQUENCE [LARGE SCALE GENOMIC DNA]</scope>
    <source>
        <strain evidence="9 10">YIM 132087</strain>
    </source>
</reference>
<feature type="binding site" evidence="7">
    <location>
        <position position="239"/>
    </location>
    <ligand>
        <name>Mg(2+)</name>
        <dbReference type="ChEBI" id="CHEBI:18420"/>
    </ligand>
</feature>
<organism evidence="9 10">
    <name type="scientific">Nakamurella alba</name>
    <dbReference type="NCBI Taxonomy" id="2665158"/>
    <lineage>
        <taxon>Bacteria</taxon>
        <taxon>Bacillati</taxon>
        <taxon>Actinomycetota</taxon>
        <taxon>Actinomycetes</taxon>
        <taxon>Nakamurellales</taxon>
        <taxon>Nakamurellaceae</taxon>
        <taxon>Nakamurella</taxon>
    </lineage>
</organism>
<evidence type="ECO:0000256" key="1">
    <source>
        <dbReference type="ARBA" id="ARBA00004651"/>
    </source>
</evidence>
<dbReference type="PANTHER" id="PTHR22926">
    <property type="entry name" value="PHOSPHO-N-ACETYLMURAMOYL-PENTAPEPTIDE-TRANSFERASE"/>
    <property type="match status" value="1"/>
</dbReference>
<keyword evidence="5 8" id="KW-1133">Transmembrane helix</keyword>
<feature type="binding site" evidence="7">
    <location>
        <position position="171"/>
    </location>
    <ligand>
        <name>Mg(2+)</name>
        <dbReference type="ChEBI" id="CHEBI:18420"/>
    </ligand>
</feature>
<dbReference type="PANTHER" id="PTHR22926:SF3">
    <property type="entry name" value="UNDECAPRENYL-PHOSPHATE ALPHA-N-ACETYLGLUCOSAMINYL 1-PHOSPHATE TRANSFERASE"/>
    <property type="match status" value="1"/>
</dbReference>
<keyword evidence="3 9" id="KW-0808">Transferase</keyword>
<evidence type="ECO:0000313" key="10">
    <source>
        <dbReference type="Proteomes" id="UP000460221"/>
    </source>
</evidence>
<feature type="transmembrane region" description="Helical" evidence="8">
    <location>
        <begin position="87"/>
        <end position="103"/>
    </location>
</feature>
<evidence type="ECO:0000256" key="3">
    <source>
        <dbReference type="ARBA" id="ARBA00022679"/>
    </source>
</evidence>
<dbReference type="InterPro" id="IPR000715">
    <property type="entry name" value="Glycosyl_transferase_4"/>
</dbReference>
<dbReference type="CDD" id="cd06853">
    <property type="entry name" value="GT_WecA_like"/>
    <property type="match status" value="1"/>
</dbReference>
<dbReference type="GO" id="GO:0044038">
    <property type="term" value="P:cell wall macromolecule biosynthetic process"/>
    <property type="evidence" value="ECO:0007669"/>
    <property type="project" value="TreeGrafter"/>
</dbReference>
<accession>A0A7K1FL88</accession>
<comment type="cofactor">
    <cofactor evidence="7">
        <name>Mg(2+)</name>
        <dbReference type="ChEBI" id="CHEBI:18420"/>
    </cofactor>
</comment>
<evidence type="ECO:0000256" key="6">
    <source>
        <dbReference type="ARBA" id="ARBA00023136"/>
    </source>
</evidence>
<keyword evidence="10" id="KW-1185">Reference proteome</keyword>
<feature type="transmembrane region" description="Helical" evidence="8">
    <location>
        <begin position="179"/>
        <end position="201"/>
    </location>
</feature>
<evidence type="ECO:0000256" key="4">
    <source>
        <dbReference type="ARBA" id="ARBA00022692"/>
    </source>
</evidence>
<name>A0A7K1FL88_9ACTN</name>
<keyword evidence="7" id="KW-0460">Magnesium</keyword>
<dbReference type="GO" id="GO:0016780">
    <property type="term" value="F:phosphotransferase activity, for other substituted phosphate groups"/>
    <property type="evidence" value="ECO:0007669"/>
    <property type="project" value="InterPro"/>
</dbReference>
<feature type="transmembrane region" description="Helical" evidence="8">
    <location>
        <begin position="213"/>
        <end position="231"/>
    </location>
</feature>
<proteinExistence type="predicted"/>
<dbReference type="Proteomes" id="UP000460221">
    <property type="component" value="Unassembled WGS sequence"/>
</dbReference>
<dbReference type="Pfam" id="PF00953">
    <property type="entry name" value="Glycos_transf_4"/>
    <property type="match status" value="1"/>
</dbReference>
<keyword evidence="4 8" id="KW-0812">Transmembrane</keyword>
<sequence>MEDFAIPGREYALVFATAVIITYLATGAVRLLAVKIKAQTPIRDRDVHALPTPRMGGVAVYLGVAGAVLMAMNLPALRRAFESSSEITGVLVAGAVIVLVGVLDDRFDLDSVTKLAGQILAAGILVLFGVQWLLMWMPANNPEGGTTVIFSQVQGALITVLLTLVLANAMNFIDGLDGLLTGVAIISSIGIFVFSTHQLLLSEDDLAGSQPPLIAAALAGACIGFLPHNFFRARIFMGDSGSMFIGLTIAAATVSAGGKLNIAEFGGPRSTIALLAPLIVSLAVVFIPLLDFLMAVARRTREGRHPFSADKRHLHHRMLAIGHTQRQAVLIFYLWAAVLCAGAVSLAFVKWQVTVGPFAVGVALAAVLSAWPWVRARRLRKARAAA</sequence>
<evidence type="ECO:0000256" key="8">
    <source>
        <dbReference type="SAM" id="Phobius"/>
    </source>
</evidence>
<feature type="transmembrane region" description="Helical" evidence="8">
    <location>
        <begin position="115"/>
        <end position="137"/>
    </location>
</feature>
<dbReference type="RefSeq" id="WP_322097610.1">
    <property type="nucleotide sequence ID" value="NZ_WLYK01000001.1"/>
</dbReference>
<comment type="subcellular location">
    <subcellularLocation>
        <location evidence="1">Cell membrane</location>
        <topology evidence="1">Multi-pass membrane protein</topology>
    </subcellularLocation>
</comment>
<evidence type="ECO:0000256" key="2">
    <source>
        <dbReference type="ARBA" id="ARBA00022475"/>
    </source>
</evidence>
<dbReference type="AlphaFoldDB" id="A0A7K1FL88"/>
<dbReference type="GO" id="GO:0009103">
    <property type="term" value="P:lipopolysaccharide biosynthetic process"/>
    <property type="evidence" value="ECO:0007669"/>
    <property type="project" value="TreeGrafter"/>
</dbReference>
<feature type="transmembrane region" description="Helical" evidence="8">
    <location>
        <begin position="328"/>
        <end position="349"/>
    </location>
</feature>
<comment type="caution">
    <text evidence="9">The sequence shown here is derived from an EMBL/GenBank/DDBJ whole genome shotgun (WGS) entry which is preliminary data.</text>
</comment>
<feature type="transmembrane region" description="Helical" evidence="8">
    <location>
        <begin position="355"/>
        <end position="374"/>
    </location>
</feature>
<dbReference type="EMBL" id="WLYK01000001">
    <property type="protein sequence ID" value="MTD13644.1"/>
    <property type="molecule type" value="Genomic_DNA"/>
</dbReference>
<keyword evidence="2" id="KW-1003">Cell membrane</keyword>
<evidence type="ECO:0000256" key="7">
    <source>
        <dbReference type="PIRSR" id="PIRSR600715-1"/>
    </source>
</evidence>
<feature type="transmembrane region" description="Helical" evidence="8">
    <location>
        <begin position="12"/>
        <end position="34"/>
    </location>
</feature>
<feature type="transmembrane region" description="Helical" evidence="8">
    <location>
        <begin position="274"/>
        <end position="297"/>
    </location>
</feature>
<dbReference type="PROSITE" id="PS01348">
    <property type="entry name" value="MRAY_2"/>
    <property type="match status" value="1"/>
</dbReference>
<dbReference type="GO" id="GO:0071555">
    <property type="term" value="P:cell wall organization"/>
    <property type="evidence" value="ECO:0007669"/>
    <property type="project" value="TreeGrafter"/>
</dbReference>
<feature type="transmembrane region" description="Helical" evidence="8">
    <location>
        <begin position="243"/>
        <end position="262"/>
    </location>
</feature>
<keyword evidence="7" id="KW-0479">Metal-binding</keyword>
<feature type="transmembrane region" description="Helical" evidence="8">
    <location>
        <begin position="149"/>
        <end position="167"/>
    </location>
</feature>
<evidence type="ECO:0000313" key="9">
    <source>
        <dbReference type="EMBL" id="MTD13644.1"/>
    </source>
</evidence>